<comment type="subcellular location">
    <subcellularLocation>
        <location evidence="1">Membrane</location>
        <topology evidence="1">Multi-pass membrane protein</topology>
    </subcellularLocation>
</comment>
<organism evidence="8 9">
    <name type="scientific">Parasphingorhabdus flavimaris</name>
    <dbReference type="NCBI Taxonomy" id="266812"/>
    <lineage>
        <taxon>Bacteria</taxon>
        <taxon>Pseudomonadati</taxon>
        <taxon>Pseudomonadota</taxon>
        <taxon>Alphaproteobacteria</taxon>
        <taxon>Sphingomonadales</taxon>
        <taxon>Sphingomonadaceae</taxon>
        <taxon>Parasphingorhabdus</taxon>
    </lineage>
</organism>
<feature type="transmembrane region" description="Helical" evidence="6">
    <location>
        <begin position="16"/>
        <end position="33"/>
    </location>
</feature>
<feature type="transmembrane region" description="Helical" evidence="6">
    <location>
        <begin position="276"/>
        <end position="293"/>
    </location>
</feature>
<keyword evidence="3 6" id="KW-0812">Transmembrane</keyword>
<evidence type="ECO:0000259" key="7">
    <source>
        <dbReference type="Pfam" id="PF00892"/>
    </source>
</evidence>
<feature type="transmembrane region" description="Helical" evidence="6">
    <location>
        <begin position="86"/>
        <end position="102"/>
    </location>
</feature>
<dbReference type="InterPro" id="IPR000620">
    <property type="entry name" value="EamA_dom"/>
</dbReference>
<feature type="transmembrane region" description="Helical" evidence="6">
    <location>
        <begin position="108"/>
        <end position="127"/>
    </location>
</feature>
<comment type="caution">
    <text evidence="8">The sequence shown here is derived from an EMBL/GenBank/DDBJ whole genome shotgun (WGS) entry which is preliminary data.</text>
</comment>
<keyword evidence="5 6" id="KW-0472">Membrane</keyword>
<evidence type="ECO:0000256" key="4">
    <source>
        <dbReference type="ARBA" id="ARBA00022989"/>
    </source>
</evidence>
<protein>
    <submittedName>
        <fullName evidence="8">DMT family transporter</fullName>
    </submittedName>
</protein>
<dbReference type="PANTHER" id="PTHR22911:SF6">
    <property type="entry name" value="SOLUTE CARRIER FAMILY 35 MEMBER G1"/>
    <property type="match status" value="1"/>
</dbReference>
<feature type="transmembrane region" description="Helical" evidence="6">
    <location>
        <begin position="161"/>
        <end position="181"/>
    </location>
</feature>
<feature type="transmembrane region" description="Helical" evidence="6">
    <location>
        <begin position="193"/>
        <end position="216"/>
    </location>
</feature>
<evidence type="ECO:0000256" key="6">
    <source>
        <dbReference type="SAM" id="Phobius"/>
    </source>
</evidence>
<gene>
    <name evidence="8" type="ORF">HUO14_11770</name>
</gene>
<feature type="domain" description="EamA" evidence="7">
    <location>
        <begin position="23"/>
        <end position="149"/>
    </location>
</feature>
<keyword evidence="4 6" id="KW-1133">Transmembrane helix</keyword>
<feature type="transmembrane region" description="Helical" evidence="6">
    <location>
        <begin position="45"/>
        <end position="66"/>
    </location>
</feature>
<dbReference type="PANTHER" id="PTHR22911">
    <property type="entry name" value="ACYL-MALONYL CONDENSING ENZYME-RELATED"/>
    <property type="match status" value="1"/>
</dbReference>
<evidence type="ECO:0000256" key="2">
    <source>
        <dbReference type="ARBA" id="ARBA00009853"/>
    </source>
</evidence>
<proteinExistence type="inferred from homology"/>
<sequence length="307" mass="33096">MADIISPDPRSENAPILLPAGSVLFGLLTFAMMDVAMKSLSIELGAYNAILWRVLLALVIVSLVFFARRPRMPGKAARKVHLQRGIIIVFMSYLFFWGLARVPLAEAIALSFIAPIIALYLAAVFLGETIHRNAIYASALGFAGVLVIAWGRASGTFEKEALLGIGAILVSAVLYAGNLVIQRQQALLAGPIEISFAQNLVVGASFLLLAPFFAVVPDMQSLPYIGAAALLSIISAVFIAWGYARAEAQNLINLEYSAFIWAAIFGWLFFREPITLTTVSGAAMIVIGCILATRRDRKVAHIETTAV</sequence>
<evidence type="ECO:0000256" key="1">
    <source>
        <dbReference type="ARBA" id="ARBA00004141"/>
    </source>
</evidence>
<evidence type="ECO:0000313" key="9">
    <source>
        <dbReference type="Proteomes" id="UP000652427"/>
    </source>
</evidence>
<dbReference type="RefSeq" id="WP_176280011.1">
    <property type="nucleotide sequence ID" value="NZ_JABWMH010000003.1"/>
</dbReference>
<dbReference type="InterPro" id="IPR037185">
    <property type="entry name" value="EmrE-like"/>
</dbReference>
<evidence type="ECO:0000256" key="3">
    <source>
        <dbReference type="ARBA" id="ARBA00022692"/>
    </source>
</evidence>
<feature type="domain" description="EamA" evidence="7">
    <location>
        <begin position="163"/>
        <end position="293"/>
    </location>
</feature>
<reference evidence="8 9" key="1">
    <citation type="submission" date="2020-06" db="EMBL/GenBank/DDBJ databases">
        <authorList>
            <person name="Kim S.-J."/>
            <person name="Park S.-J."/>
        </authorList>
    </citation>
    <scope>NUCLEOTIDE SEQUENCE [LARGE SCALE GENOMIC DNA]</scope>
    <source>
        <strain evidence="8 9">SW-151</strain>
    </source>
</reference>
<name>A0ABX2N4D1_9SPHN</name>
<accession>A0ABX2N4D1</accession>
<dbReference type="EMBL" id="JABWMH010000003">
    <property type="protein sequence ID" value="NVD28580.1"/>
    <property type="molecule type" value="Genomic_DNA"/>
</dbReference>
<feature type="transmembrane region" description="Helical" evidence="6">
    <location>
        <begin position="251"/>
        <end position="270"/>
    </location>
</feature>
<dbReference type="SUPFAM" id="SSF103481">
    <property type="entry name" value="Multidrug resistance efflux transporter EmrE"/>
    <property type="match status" value="2"/>
</dbReference>
<evidence type="ECO:0000256" key="5">
    <source>
        <dbReference type="ARBA" id="ARBA00023136"/>
    </source>
</evidence>
<dbReference type="Pfam" id="PF00892">
    <property type="entry name" value="EamA"/>
    <property type="match status" value="2"/>
</dbReference>
<keyword evidence="9" id="KW-1185">Reference proteome</keyword>
<feature type="transmembrane region" description="Helical" evidence="6">
    <location>
        <begin position="134"/>
        <end position="155"/>
    </location>
</feature>
<feature type="transmembrane region" description="Helical" evidence="6">
    <location>
        <begin position="222"/>
        <end position="244"/>
    </location>
</feature>
<evidence type="ECO:0000313" key="8">
    <source>
        <dbReference type="EMBL" id="NVD28580.1"/>
    </source>
</evidence>
<comment type="similarity">
    <text evidence="2">Belongs to the drug/metabolite transporter (DMT) superfamily. 10 TMS drug/metabolite exporter (DME) (TC 2.A.7.3) family.</text>
</comment>
<dbReference type="Proteomes" id="UP000652427">
    <property type="component" value="Unassembled WGS sequence"/>
</dbReference>